<dbReference type="CDD" id="cd00211">
    <property type="entry name" value="PTS_IIA_fru"/>
    <property type="match status" value="1"/>
</dbReference>
<dbReference type="EMBL" id="WNME01000013">
    <property type="protein sequence ID" value="MUB65088.1"/>
    <property type="molecule type" value="Genomic_DNA"/>
</dbReference>
<dbReference type="GO" id="GO:0016301">
    <property type="term" value="F:kinase activity"/>
    <property type="evidence" value="ECO:0007669"/>
    <property type="project" value="UniProtKB-KW"/>
</dbReference>
<dbReference type="PROSITE" id="PS00372">
    <property type="entry name" value="PTS_EIIA_TYPE_2_HIS"/>
    <property type="match status" value="1"/>
</dbReference>
<proteinExistence type="predicted"/>
<keyword evidence="3" id="KW-0963">Cytoplasm</keyword>
<dbReference type="Proteomes" id="UP001055091">
    <property type="component" value="Unassembled WGS sequence"/>
</dbReference>
<dbReference type="GeneID" id="93147723"/>
<dbReference type="GO" id="GO:0005737">
    <property type="term" value="C:cytoplasm"/>
    <property type="evidence" value="ECO:0007669"/>
    <property type="project" value="UniProtKB-SubCell"/>
</dbReference>
<sequence>MLTDILTKDVVRLDVEGLTTPEEVIHFSGQLLVNSGKVKETYIVKMEEAFHDLGPYMVMAPGIAMPHARPSGDVSEPCISFIRLKDPVSFHHPFNDPVKLVFTLGGVENDSHLALLQELGRFLEDDKVRERLLTITSYEELEKLTEKESL</sequence>
<organism evidence="8 11">
    <name type="scientific">Hungatella hathewayi</name>
    <dbReference type="NCBI Taxonomy" id="154046"/>
    <lineage>
        <taxon>Bacteria</taxon>
        <taxon>Bacillati</taxon>
        <taxon>Bacillota</taxon>
        <taxon>Clostridia</taxon>
        <taxon>Lachnospirales</taxon>
        <taxon>Lachnospiraceae</taxon>
        <taxon>Hungatella</taxon>
    </lineage>
</organism>
<evidence type="ECO:0000313" key="10">
    <source>
        <dbReference type="Proteomes" id="UP000434223"/>
    </source>
</evidence>
<dbReference type="InterPro" id="IPR051351">
    <property type="entry name" value="Ascorbate-PTS_EIIA_comp"/>
</dbReference>
<keyword evidence="9" id="KW-0762">Sugar transport</keyword>
<evidence type="ECO:0000256" key="5">
    <source>
        <dbReference type="ARBA" id="ARBA00022683"/>
    </source>
</evidence>
<dbReference type="PANTHER" id="PTHR36203:SF5">
    <property type="entry name" value="PTS SYSTEM, EIIA COMPONENT"/>
    <property type="match status" value="1"/>
</dbReference>
<evidence type="ECO:0000256" key="6">
    <source>
        <dbReference type="ARBA" id="ARBA00022777"/>
    </source>
</evidence>
<dbReference type="InterPro" id="IPR016152">
    <property type="entry name" value="PTrfase/Anion_transptr"/>
</dbReference>
<reference evidence="9 10" key="1">
    <citation type="submission" date="2019-09" db="EMBL/GenBank/DDBJ databases">
        <title>Draft genome sequencing of Hungatella hathewayi 123Y-2.</title>
        <authorList>
            <person name="Lv Q."/>
            <person name="Li S."/>
        </authorList>
    </citation>
    <scope>NUCLEOTIDE SEQUENCE [LARGE SCALE GENOMIC DNA]</scope>
    <source>
        <strain evidence="9 10">123Y-2</strain>
    </source>
</reference>
<dbReference type="Pfam" id="PF00359">
    <property type="entry name" value="PTS_EIIA_2"/>
    <property type="match status" value="1"/>
</dbReference>
<dbReference type="Gene3D" id="3.40.930.10">
    <property type="entry name" value="Mannitol-specific EII, Chain A"/>
    <property type="match status" value="1"/>
</dbReference>
<keyword evidence="4" id="KW-0808">Transferase</keyword>
<name>A0A174QWS3_9FIRM</name>
<reference evidence="8" key="2">
    <citation type="submission" date="2022-01" db="EMBL/GenBank/DDBJ databases">
        <title>Novel bile acid biosynthetic pathways are enriched in the microbiome of centenarians.</title>
        <authorList>
            <person name="Sato Y."/>
            <person name="Atarashi K."/>
            <person name="Plichta R.D."/>
            <person name="Arai Y."/>
            <person name="Sasajima S."/>
            <person name="Kearney M.S."/>
            <person name="Suda W."/>
            <person name="Takeshita K."/>
            <person name="Sasaki T."/>
            <person name="Okamoto S."/>
            <person name="Skelly N.A."/>
            <person name="Okamura Y."/>
            <person name="Vlamakis H."/>
            <person name="Li Y."/>
            <person name="Tanoue T."/>
            <person name="Takei H."/>
            <person name="Nittono H."/>
            <person name="Narushima S."/>
            <person name="Irie J."/>
            <person name="Itoh H."/>
            <person name="Moriya K."/>
            <person name="Sugiura Y."/>
            <person name="Suematsu M."/>
            <person name="Moritoki N."/>
            <person name="Shibata S."/>
            <person name="Littman R.D."/>
            <person name="Fischbach A.M."/>
            <person name="Uwamino Y."/>
            <person name="Inoue T."/>
            <person name="Honda A."/>
            <person name="Hattori M."/>
            <person name="Murai T."/>
            <person name="Xavier J.R."/>
            <person name="Hirose N."/>
            <person name="Honda K."/>
        </authorList>
    </citation>
    <scope>NUCLEOTIDE SEQUENCE</scope>
    <source>
        <strain evidence="8">CE91-St55</strain>
    </source>
</reference>
<dbReference type="SUPFAM" id="SSF55804">
    <property type="entry name" value="Phoshotransferase/anion transport protein"/>
    <property type="match status" value="1"/>
</dbReference>
<dbReference type="RefSeq" id="WP_006770786.1">
    <property type="nucleotide sequence ID" value="NZ_BQNJ01000001.1"/>
</dbReference>
<keyword evidence="5" id="KW-0598">Phosphotransferase system</keyword>
<dbReference type="PROSITE" id="PS51094">
    <property type="entry name" value="PTS_EIIA_TYPE_2"/>
    <property type="match status" value="1"/>
</dbReference>
<feature type="domain" description="PTS EIIA type-2" evidence="7">
    <location>
        <begin position="4"/>
        <end position="148"/>
    </location>
</feature>
<keyword evidence="2" id="KW-0813">Transport</keyword>
<evidence type="ECO:0000313" key="11">
    <source>
        <dbReference type="Proteomes" id="UP001055091"/>
    </source>
</evidence>
<dbReference type="PANTHER" id="PTHR36203">
    <property type="entry name" value="ASCORBATE-SPECIFIC PTS SYSTEM EIIA COMPONENT"/>
    <property type="match status" value="1"/>
</dbReference>
<dbReference type="OrthoDB" id="369398at2"/>
<evidence type="ECO:0000259" key="7">
    <source>
        <dbReference type="PROSITE" id="PS51094"/>
    </source>
</evidence>
<comment type="caution">
    <text evidence="8">The sequence shown here is derived from an EMBL/GenBank/DDBJ whole genome shotgun (WGS) entry which is preliminary data.</text>
</comment>
<evidence type="ECO:0000256" key="4">
    <source>
        <dbReference type="ARBA" id="ARBA00022679"/>
    </source>
</evidence>
<dbReference type="AlphaFoldDB" id="A0A174QWS3"/>
<comment type="subcellular location">
    <subcellularLocation>
        <location evidence="1">Cytoplasm</location>
    </subcellularLocation>
</comment>
<keyword evidence="6" id="KW-0418">Kinase</keyword>
<evidence type="ECO:0000313" key="9">
    <source>
        <dbReference type="EMBL" id="MUB65088.1"/>
    </source>
</evidence>
<protein>
    <submittedName>
        <fullName evidence="9">PTS sugar transporter subunit IIA</fullName>
    </submittedName>
    <submittedName>
        <fullName evidence="8">Transcriptional antiterminator, bglG family protein</fullName>
    </submittedName>
</protein>
<evidence type="ECO:0000256" key="2">
    <source>
        <dbReference type="ARBA" id="ARBA00022448"/>
    </source>
</evidence>
<dbReference type="InterPro" id="IPR002178">
    <property type="entry name" value="PTS_EIIA_type-2_dom"/>
</dbReference>
<dbReference type="GO" id="GO:0009401">
    <property type="term" value="P:phosphoenolpyruvate-dependent sugar phosphotransferase system"/>
    <property type="evidence" value="ECO:0007669"/>
    <property type="project" value="UniProtKB-KW"/>
</dbReference>
<dbReference type="EMBL" id="BQNJ01000001">
    <property type="protein sequence ID" value="GKG99290.1"/>
    <property type="molecule type" value="Genomic_DNA"/>
</dbReference>
<accession>A0A174QWS3</accession>
<gene>
    <name evidence="8" type="ORF">CE91St55_12720</name>
    <name evidence="9" type="ORF">GNE07_18895</name>
</gene>
<evidence type="ECO:0000256" key="3">
    <source>
        <dbReference type="ARBA" id="ARBA00022490"/>
    </source>
</evidence>
<evidence type="ECO:0000313" key="8">
    <source>
        <dbReference type="EMBL" id="GKG99290.1"/>
    </source>
</evidence>
<dbReference type="Proteomes" id="UP000434223">
    <property type="component" value="Unassembled WGS sequence"/>
</dbReference>
<evidence type="ECO:0000256" key="1">
    <source>
        <dbReference type="ARBA" id="ARBA00004496"/>
    </source>
</evidence>